<evidence type="ECO:0000313" key="2">
    <source>
        <dbReference type="Proteomes" id="UP000193100"/>
    </source>
</evidence>
<proteinExistence type="predicted"/>
<evidence type="ECO:0008006" key="3">
    <source>
        <dbReference type="Google" id="ProtNLM"/>
    </source>
</evidence>
<dbReference type="PROSITE" id="PS51257">
    <property type="entry name" value="PROKAR_LIPOPROTEIN"/>
    <property type="match status" value="1"/>
</dbReference>
<organism evidence="1 2">
    <name type="scientific">Marinobacter salarius</name>
    <dbReference type="NCBI Taxonomy" id="1420917"/>
    <lineage>
        <taxon>Bacteria</taxon>
        <taxon>Pseudomonadati</taxon>
        <taxon>Pseudomonadota</taxon>
        <taxon>Gammaproteobacteria</taxon>
        <taxon>Pseudomonadales</taxon>
        <taxon>Marinobacteraceae</taxon>
        <taxon>Marinobacter</taxon>
    </lineage>
</organism>
<dbReference type="EMBL" id="CP020931">
    <property type="protein sequence ID" value="ARM82527.1"/>
    <property type="molecule type" value="Genomic_DNA"/>
</dbReference>
<accession>A0A1W6K567</accession>
<reference evidence="1 2" key="1">
    <citation type="submission" date="2017-04" db="EMBL/GenBank/DDBJ databases">
        <title>Genome Sequence of Marinobacter salarius strain SMR5 Isolated from a culture of the Diatom Skeletonema marinoi.</title>
        <authorList>
            <person name="Topel M."/>
            <person name="Pinder M.I.M."/>
            <person name="Johansson O.N."/>
            <person name="Kourtchenko O."/>
            <person name="Godhe A."/>
            <person name="Clarke A.K."/>
        </authorList>
    </citation>
    <scope>NUCLEOTIDE SEQUENCE [LARGE SCALE GENOMIC DNA]</scope>
    <source>
        <strain evidence="1 2">SMR5</strain>
    </source>
</reference>
<sequence>MHRVLMTCFIFSVAGCSNKAVYDNIQHNNRQECNTVPPAQYEECMARSNKSYDEYEREREAVVEGD</sequence>
<dbReference type="STRING" id="1420917.AU15_05985"/>
<name>A0A1W6K567_9GAMM</name>
<gene>
    <name evidence="1" type="ORF">MARSALSMR5_00426</name>
</gene>
<protein>
    <recommendedName>
        <fullName evidence="3">Lipoprotein</fullName>
    </recommendedName>
</protein>
<dbReference type="AlphaFoldDB" id="A0A1W6K567"/>
<dbReference type="Proteomes" id="UP000193100">
    <property type="component" value="Chromosome"/>
</dbReference>
<evidence type="ECO:0000313" key="1">
    <source>
        <dbReference type="EMBL" id="ARM82527.1"/>
    </source>
</evidence>